<proteinExistence type="inferred from homology"/>
<dbReference type="SMART" id="SM01208">
    <property type="entry name" value="G5"/>
    <property type="match status" value="1"/>
</dbReference>
<dbReference type="PANTHER" id="PTHR39160">
    <property type="entry name" value="CELL WALL-BINDING PROTEIN YOCH"/>
    <property type="match status" value="1"/>
</dbReference>
<dbReference type="Pfam" id="PF07501">
    <property type="entry name" value="G5"/>
    <property type="match status" value="1"/>
</dbReference>
<feature type="region of interest" description="Disordered" evidence="4">
    <location>
        <begin position="1"/>
        <end position="37"/>
    </location>
</feature>
<keyword evidence="7" id="KW-1185">Reference proteome</keyword>
<gene>
    <name evidence="6" type="ORF">DVA86_31730</name>
</gene>
<dbReference type="Pfam" id="PF03990">
    <property type="entry name" value="DUF348"/>
    <property type="match status" value="3"/>
</dbReference>
<dbReference type="PANTHER" id="PTHR39160:SF4">
    <property type="entry name" value="RESUSCITATION-PROMOTING FACTOR RPFB"/>
    <property type="match status" value="1"/>
</dbReference>
<dbReference type="AlphaFoldDB" id="A0A345XXV3"/>
<sequence length="397" mass="42404">MRGTEAAGAARTGARGAGGSHAGSRARGRRDPERSDSLRRLVPQALVVAFLAGSTSAFVVHDKSVTLNVDGRQRTLHTFADTVDELLAEEGVELGAHDAVAPAPDTSLDSGEEIAVRRGRPVDVTLDGELRTAWTTAQTVAGALREWGVRAEGAYVSTGRHARIGRTGGTLVVRTERSVTVLADGRRHPLRTNAATVGEAVGQAGVTLRGEDTTSVPPDSFPRDGQTITVLRIVGKEKIREETIGFETVHREDPELSRGTSLVARAGRHGVRRVTYHQRTVNGVAQRPKRVGTEVVQKPLSRIVRIGTKSLPASVAGADSLNWQALAECESGGRANAVDPSGTYGGLYQFDTQTWQSLGGEGRPQNAPASEQTYRAKKLYVQRGASPWPVCGRKLHQ</sequence>
<evidence type="ECO:0000256" key="3">
    <source>
        <dbReference type="ARBA" id="ARBA00022801"/>
    </source>
</evidence>
<dbReference type="InterPro" id="IPR007137">
    <property type="entry name" value="DUF348"/>
</dbReference>
<dbReference type="Gene3D" id="2.20.230.10">
    <property type="entry name" value="Resuscitation-promoting factor rpfb"/>
    <property type="match status" value="1"/>
</dbReference>
<accession>A0A345XXV3</accession>
<evidence type="ECO:0000256" key="4">
    <source>
        <dbReference type="SAM" id="MobiDB-lite"/>
    </source>
</evidence>
<reference evidence="6 7" key="1">
    <citation type="submission" date="2018-07" db="EMBL/GenBank/DDBJ databases">
        <title>Draft genome of the type strain Streptomyces armeniacus ATCC 15676.</title>
        <authorList>
            <person name="Labana P."/>
            <person name="Gosse J.T."/>
            <person name="Boddy C.N."/>
        </authorList>
    </citation>
    <scope>NUCLEOTIDE SEQUENCE [LARGE SCALE GENOMIC DNA]</scope>
    <source>
        <strain evidence="6 7">ATCC 15676</strain>
    </source>
</reference>
<evidence type="ECO:0000256" key="2">
    <source>
        <dbReference type="ARBA" id="ARBA00022729"/>
    </source>
</evidence>
<dbReference type="CDD" id="cd13925">
    <property type="entry name" value="RPF"/>
    <property type="match status" value="1"/>
</dbReference>
<dbReference type="PROSITE" id="PS51109">
    <property type="entry name" value="G5"/>
    <property type="match status" value="1"/>
</dbReference>
<keyword evidence="3" id="KW-0378">Hydrolase</keyword>
<dbReference type="SUPFAM" id="SSF53955">
    <property type="entry name" value="Lysozyme-like"/>
    <property type="match status" value="1"/>
</dbReference>
<dbReference type="InterPro" id="IPR023346">
    <property type="entry name" value="Lysozyme-like_dom_sf"/>
</dbReference>
<dbReference type="KEGG" id="sarm:DVA86_31730"/>
<name>A0A345XXV3_9ACTN</name>
<dbReference type="RefSeq" id="WP_208883415.1">
    <property type="nucleotide sequence ID" value="NZ_CP031320.1"/>
</dbReference>
<evidence type="ECO:0000259" key="5">
    <source>
        <dbReference type="PROSITE" id="PS51109"/>
    </source>
</evidence>
<dbReference type="InterPro" id="IPR011098">
    <property type="entry name" value="G5_dom"/>
</dbReference>
<comment type="similarity">
    <text evidence="1">Belongs to the transglycosylase family. Rpf subfamily.</text>
</comment>
<dbReference type="Gene3D" id="1.10.530.10">
    <property type="match status" value="1"/>
</dbReference>
<evidence type="ECO:0000313" key="6">
    <source>
        <dbReference type="EMBL" id="AXK36469.1"/>
    </source>
</evidence>
<feature type="compositionally biased region" description="Low complexity" evidence="4">
    <location>
        <begin position="1"/>
        <end position="14"/>
    </location>
</feature>
<dbReference type="GO" id="GO:0016787">
    <property type="term" value="F:hydrolase activity"/>
    <property type="evidence" value="ECO:0007669"/>
    <property type="project" value="UniProtKB-KW"/>
</dbReference>
<dbReference type="InterPro" id="IPR010618">
    <property type="entry name" value="RPF"/>
</dbReference>
<evidence type="ECO:0000313" key="7">
    <source>
        <dbReference type="Proteomes" id="UP000254425"/>
    </source>
</evidence>
<protein>
    <submittedName>
        <fullName evidence="6">DUF348 domain-containing protein</fullName>
    </submittedName>
</protein>
<dbReference type="Pfam" id="PF06737">
    <property type="entry name" value="Transglycosylas"/>
    <property type="match status" value="1"/>
</dbReference>
<feature type="domain" description="G5" evidence="5">
    <location>
        <begin position="230"/>
        <end position="310"/>
    </location>
</feature>
<dbReference type="InterPro" id="IPR051933">
    <property type="entry name" value="Resuscitation_pf_RpfB"/>
</dbReference>
<organism evidence="6 7">
    <name type="scientific">Streptomyces armeniacus</name>
    <dbReference type="NCBI Taxonomy" id="83291"/>
    <lineage>
        <taxon>Bacteria</taxon>
        <taxon>Bacillati</taxon>
        <taxon>Actinomycetota</taxon>
        <taxon>Actinomycetes</taxon>
        <taxon>Kitasatosporales</taxon>
        <taxon>Streptomycetaceae</taxon>
        <taxon>Streptomyces</taxon>
    </lineage>
</organism>
<evidence type="ECO:0000256" key="1">
    <source>
        <dbReference type="ARBA" id="ARBA00010830"/>
    </source>
</evidence>
<keyword evidence="2" id="KW-0732">Signal</keyword>
<dbReference type="Proteomes" id="UP000254425">
    <property type="component" value="Chromosome"/>
</dbReference>
<dbReference type="EMBL" id="CP031320">
    <property type="protein sequence ID" value="AXK36469.1"/>
    <property type="molecule type" value="Genomic_DNA"/>
</dbReference>